<dbReference type="AlphaFoldDB" id="C0QJA5"/>
<dbReference type="HOGENOM" id="CLU_3232595_0_0_7"/>
<sequence length="43" mass="4788">MLVITRYNSSNDAGRIGGLIFFETFLSLTERADDLPNGLTVNR</sequence>
<gene>
    <name evidence="1" type="ordered locus">HRM2_28300</name>
</gene>
<dbReference type="KEGG" id="dat:HRM2_28300"/>
<organism evidence="1 2">
    <name type="scientific">Desulforapulum autotrophicum (strain ATCC 43914 / DSM 3382 / VKM B-1955 / HRM2)</name>
    <name type="common">Desulfobacterium autotrophicum</name>
    <dbReference type="NCBI Taxonomy" id="177437"/>
    <lineage>
        <taxon>Bacteria</taxon>
        <taxon>Pseudomonadati</taxon>
        <taxon>Thermodesulfobacteriota</taxon>
        <taxon>Desulfobacteria</taxon>
        <taxon>Desulfobacterales</taxon>
        <taxon>Desulfobacteraceae</taxon>
        <taxon>Desulforapulum</taxon>
    </lineage>
</organism>
<keyword evidence="2" id="KW-1185">Reference proteome</keyword>
<proteinExistence type="predicted"/>
<reference evidence="1 2" key="1">
    <citation type="journal article" date="2009" name="Environ. Microbiol.">
        <title>Genome sequence of Desulfobacterium autotrophicum HRM2, a marine sulfate reducer oxidizing organic carbon completely to carbon dioxide.</title>
        <authorList>
            <person name="Strittmatter A.W."/>
            <person name="Liesegang H."/>
            <person name="Rabus R."/>
            <person name="Decker I."/>
            <person name="Amann J."/>
            <person name="Andres S."/>
            <person name="Henne A."/>
            <person name="Fricke W.F."/>
            <person name="Martinez-Arias R."/>
            <person name="Bartels D."/>
            <person name="Goesmann A."/>
            <person name="Krause L."/>
            <person name="Puehler A."/>
            <person name="Klenk H.P."/>
            <person name="Richter M."/>
            <person name="Schuler M."/>
            <person name="Gloeckner F.O."/>
            <person name="Meyerdierks A."/>
            <person name="Gottschalk G."/>
            <person name="Amann R."/>
        </authorList>
    </citation>
    <scope>NUCLEOTIDE SEQUENCE [LARGE SCALE GENOMIC DNA]</scope>
    <source>
        <strain evidence="2">ATCC 43914 / DSM 3382 / HRM2</strain>
    </source>
</reference>
<protein>
    <submittedName>
        <fullName evidence="1">DNA recombination protein</fullName>
    </submittedName>
</protein>
<name>C0QJA5_DESAH</name>
<evidence type="ECO:0000313" key="2">
    <source>
        <dbReference type="Proteomes" id="UP000000442"/>
    </source>
</evidence>
<dbReference type="EMBL" id="CP001087">
    <property type="protein sequence ID" value="ACN15918.1"/>
    <property type="molecule type" value="Genomic_DNA"/>
</dbReference>
<evidence type="ECO:0000313" key="1">
    <source>
        <dbReference type="EMBL" id="ACN15918.1"/>
    </source>
</evidence>
<accession>C0QJA5</accession>
<dbReference type="STRING" id="177437.HRM2_28300"/>
<dbReference type="Proteomes" id="UP000000442">
    <property type="component" value="Chromosome"/>
</dbReference>